<dbReference type="InterPro" id="IPR013785">
    <property type="entry name" value="Aldolase_TIM"/>
</dbReference>
<dbReference type="SUPFAM" id="SSF51569">
    <property type="entry name" value="Aldolase"/>
    <property type="match status" value="1"/>
</dbReference>
<dbReference type="EMBL" id="CP002480">
    <property type="protein sequence ID" value="ADW68634.1"/>
    <property type="molecule type" value="Genomic_DNA"/>
</dbReference>
<dbReference type="HOGENOM" id="CLU_049343_0_1_0"/>
<evidence type="ECO:0000256" key="4">
    <source>
        <dbReference type="PIRSR" id="PIRSR001365-2"/>
    </source>
</evidence>
<dbReference type="KEGG" id="acm:AciX9_1581"/>
<dbReference type="Pfam" id="PF00701">
    <property type="entry name" value="DHDPS"/>
    <property type="match status" value="1"/>
</dbReference>
<dbReference type="GO" id="GO:0008840">
    <property type="term" value="F:4-hydroxy-tetrahydrodipicolinate synthase activity"/>
    <property type="evidence" value="ECO:0007669"/>
    <property type="project" value="TreeGrafter"/>
</dbReference>
<sequence length="341" mass="35534">MLLEGIFLPLTTPFRPEGRLYLPKLEYNVDRYSRTPAAGMHILGANGEADGLTDHEACEVLGTAIAAAAKEKVMIAGVGRESVFATLALVEAAAAAGYDAVSLGGPAFAQDGGMRLEVVTYFQAVADRSPLPVVLVSRDGRELGTELIGELAGHPQVIGVIDDSDRVGEIGAVTTGVSREVEVTTVFAAATGRMSRKGASGDFVSAASLGGGTALTVAAGPAIKTRRKKVGFQVLAGKTAGMLGAWENGAVGAVPRLGAAAPQACCEVFQAWKDQDPELARVKQERVLEVAGRMEGFGGVAWSKYGADWNGYFGGRVRLPLLGLTGEKRGELEEMLGGMRN</sequence>
<dbReference type="PANTHER" id="PTHR12128:SF66">
    <property type="entry name" value="4-HYDROXY-2-OXOGLUTARATE ALDOLASE, MITOCHONDRIAL"/>
    <property type="match status" value="1"/>
</dbReference>
<gene>
    <name evidence="5" type="ordered locus">AciX9_1581</name>
</gene>
<dbReference type="STRING" id="1198114.AciX9_1581"/>
<dbReference type="InterPro" id="IPR002220">
    <property type="entry name" value="DapA-like"/>
</dbReference>
<reference evidence="6" key="1">
    <citation type="submission" date="2011-01" db="EMBL/GenBank/DDBJ databases">
        <title>Complete sequence of chromosome of Acidobacterium sp. MP5ACTX9.</title>
        <authorList>
            <consortium name="US DOE Joint Genome Institute"/>
            <person name="Lucas S."/>
            <person name="Copeland A."/>
            <person name="Lapidus A."/>
            <person name="Cheng J.-F."/>
            <person name="Goodwin L."/>
            <person name="Pitluck S."/>
            <person name="Teshima H."/>
            <person name="Detter J.C."/>
            <person name="Han C."/>
            <person name="Tapia R."/>
            <person name="Land M."/>
            <person name="Hauser L."/>
            <person name="Kyrpides N."/>
            <person name="Ivanova N."/>
            <person name="Ovchinnikova G."/>
            <person name="Pagani I."/>
            <person name="Rawat S.R."/>
            <person name="Mannisto M."/>
            <person name="Haggblom M.M."/>
            <person name="Woyke T."/>
        </authorList>
    </citation>
    <scope>NUCLEOTIDE SEQUENCE [LARGE SCALE GENOMIC DNA]</scope>
    <source>
        <strain evidence="6">MP5ACTX9</strain>
    </source>
</reference>
<dbReference type="eggNOG" id="COG0329">
    <property type="taxonomic scope" value="Bacteria"/>
</dbReference>
<evidence type="ECO:0000313" key="5">
    <source>
        <dbReference type="EMBL" id="ADW68634.1"/>
    </source>
</evidence>
<evidence type="ECO:0000256" key="2">
    <source>
        <dbReference type="ARBA" id="ARBA00023239"/>
    </source>
</evidence>
<evidence type="ECO:0000256" key="1">
    <source>
        <dbReference type="ARBA" id="ARBA00007592"/>
    </source>
</evidence>
<name>E8WXL8_GRATM</name>
<dbReference type="PANTHER" id="PTHR12128">
    <property type="entry name" value="DIHYDRODIPICOLINATE SYNTHASE"/>
    <property type="match status" value="1"/>
</dbReference>
<dbReference type="SMART" id="SM01130">
    <property type="entry name" value="DHDPS"/>
    <property type="match status" value="1"/>
</dbReference>
<dbReference type="PaxDb" id="1198114-AciX9_1581"/>
<organism evidence="6">
    <name type="scientific">Granulicella tundricola (strain ATCC BAA-1859 / DSM 23138 / MP5ACTX9)</name>
    <dbReference type="NCBI Taxonomy" id="1198114"/>
    <lineage>
        <taxon>Bacteria</taxon>
        <taxon>Pseudomonadati</taxon>
        <taxon>Acidobacteriota</taxon>
        <taxon>Terriglobia</taxon>
        <taxon>Terriglobales</taxon>
        <taxon>Acidobacteriaceae</taxon>
        <taxon>Granulicella</taxon>
    </lineage>
</organism>
<dbReference type="Proteomes" id="UP000000343">
    <property type="component" value="Chromosome"/>
</dbReference>
<protein>
    <submittedName>
        <fullName evidence="5">Dihydrodipicolinate synthetase</fullName>
    </submittedName>
</protein>
<keyword evidence="6" id="KW-1185">Reference proteome</keyword>
<dbReference type="PIRSF" id="PIRSF001365">
    <property type="entry name" value="DHDPS"/>
    <property type="match status" value="1"/>
</dbReference>
<dbReference type="RefSeq" id="WP_013579953.1">
    <property type="nucleotide sequence ID" value="NC_015064.1"/>
</dbReference>
<evidence type="ECO:0000256" key="3">
    <source>
        <dbReference type="PIRNR" id="PIRNR001365"/>
    </source>
</evidence>
<dbReference type="Gene3D" id="3.20.20.70">
    <property type="entry name" value="Aldolase class I"/>
    <property type="match status" value="1"/>
</dbReference>
<comment type="similarity">
    <text evidence="1 3">Belongs to the DapA family.</text>
</comment>
<dbReference type="CDD" id="cd00408">
    <property type="entry name" value="DHDPS-like"/>
    <property type="match status" value="1"/>
</dbReference>
<dbReference type="AlphaFoldDB" id="E8WXL8"/>
<dbReference type="OrthoDB" id="9782828at2"/>
<evidence type="ECO:0000313" key="6">
    <source>
        <dbReference type="Proteomes" id="UP000000343"/>
    </source>
</evidence>
<keyword evidence="2 3" id="KW-0456">Lyase</keyword>
<feature type="binding site" evidence="4">
    <location>
        <position position="254"/>
    </location>
    <ligand>
        <name>pyruvate</name>
        <dbReference type="ChEBI" id="CHEBI:15361"/>
    </ligand>
</feature>
<accession>E8WXL8</accession>
<proteinExistence type="inferred from homology"/>